<comment type="caution">
    <text evidence="2">The sequence shown here is derived from an EMBL/GenBank/DDBJ whole genome shotgun (WGS) entry which is preliminary data.</text>
</comment>
<dbReference type="AlphaFoldDB" id="A0A1J8R7W3"/>
<gene>
    <name evidence="2" type="ORF">AZE42_05623</name>
</gene>
<accession>A0A1J8R7W3</accession>
<dbReference type="OrthoDB" id="3243310at2759"/>
<evidence type="ECO:0000313" key="3">
    <source>
        <dbReference type="Proteomes" id="UP000183567"/>
    </source>
</evidence>
<sequence length="104" mass="11504">MAGEQWPQRSRSMRVVEREKDSQPSNTSRARERPLPASQAGSPSYSPLGYLQQRGSSGGESGTAADAGYVSYERDSYQNSFHKIPTLPTVRSLYQTQIQLIIPA</sequence>
<evidence type="ECO:0000313" key="2">
    <source>
        <dbReference type="EMBL" id="OJA19988.1"/>
    </source>
</evidence>
<protein>
    <submittedName>
        <fullName evidence="2">Uncharacterized protein</fullName>
    </submittedName>
</protein>
<name>A0A1J8R7W3_9AGAM</name>
<dbReference type="STRING" id="180088.A0A1J8R7W3"/>
<keyword evidence="3" id="KW-1185">Reference proteome</keyword>
<reference evidence="2 3" key="1">
    <citation type="submission" date="2016-03" db="EMBL/GenBank/DDBJ databases">
        <title>Comparative genomics of the ectomycorrhizal sister species Rhizopogon vinicolor and Rhizopogon vesiculosus (Basidiomycota: Boletales) reveals a divergence of the mating type B locus.</title>
        <authorList>
            <person name="Mujic A.B."/>
            <person name="Kuo A."/>
            <person name="Tritt A."/>
            <person name="Lipzen A."/>
            <person name="Chen C."/>
            <person name="Johnson J."/>
            <person name="Sharma A."/>
            <person name="Barry K."/>
            <person name="Grigoriev I.V."/>
            <person name="Spatafora J.W."/>
        </authorList>
    </citation>
    <scope>NUCLEOTIDE SEQUENCE [LARGE SCALE GENOMIC DNA]</scope>
    <source>
        <strain evidence="2 3">AM-OR11-056</strain>
    </source>
</reference>
<feature type="region of interest" description="Disordered" evidence="1">
    <location>
        <begin position="1"/>
        <end position="65"/>
    </location>
</feature>
<organism evidence="2 3">
    <name type="scientific">Rhizopogon vesiculosus</name>
    <dbReference type="NCBI Taxonomy" id="180088"/>
    <lineage>
        <taxon>Eukaryota</taxon>
        <taxon>Fungi</taxon>
        <taxon>Dikarya</taxon>
        <taxon>Basidiomycota</taxon>
        <taxon>Agaricomycotina</taxon>
        <taxon>Agaricomycetes</taxon>
        <taxon>Agaricomycetidae</taxon>
        <taxon>Boletales</taxon>
        <taxon>Suillineae</taxon>
        <taxon>Rhizopogonaceae</taxon>
        <taxon>Rhizopogon</taxon>
    </lineage>
</organism>
<proteinExistence type="predicted"/>
<dbReference type="Proteomes" id="UP000183567">
    <property type="component" value="Unassembled WGS sequence"/>
</dbReference>
<evidence type="ECO:0000256" key="1">
    <source>
        <dbReference type="SAM" id="MobiDB-lite"/>
    </source>
</evidence>
<dbReference type="EMBL" id="LVVM01000765">
    <property type="protein sequence ID" value="OJA19988.1"/>
    <property type="molecule type" value="Genomic_DNA"/>
</dbReference>